<keyword evidence="3" id="KW-1185">Reference proteome</keyword>
<reference evidence="2" key="1">
    <citation type="journal article" date="2022" name="Int. J. Mol. Sci.">
        <title>Draft Genome of Tanacetum Coccineum: Genomic Comparison of Closely Related Tanacetum-Family Plants.</title>
        <authorList>
            <person name="Yamashiro T."/>
            <person name="Shiraishi A."/>
            <person name="Nakayama K."/>
            <person name="Satake H."/>
        </authorList>
    </citation>
    <scope>NUCLEOTIDE SEQUENCE</scope>
</reference>
<evidence type="ECO:0000313" key="3">
    <source>
        <dbReference type="Proteomes" id="UP001151760"/>
    </source>
</evidence>
<keyword evidence="1" id="KW-0175">Coiled coil</keyword>
<dbReference type="Proteomes" id="UP001151760">
    <property type="component" value="Unassembled WGS sequence"/>
</dbReference>
<gene>
    <name evidence="2" type="ORF">Tco_1015599</name>
</gene>
<dbReference type="Gene3D" id="6.10.250.540">
    <property type="match status" value="1"/>
</dbReference>
<feature type="coiled-coil region" evidence="1">
    <location>
        <begin position="62"/>
        <end position="103"/>
    </location>
</feature>
<evidence type="ECO:0000313" key="2">
    <source>
        <dbReference type="EMBL" id="GJT64119.1"/>
    </source>
</evidence>
<sequence>MLPLVPSTKELSYGGVLQNKDPNIKELAEQIAKDPSFTQLVEQLQPFDKKFVHLTTHAEGGILDLNNAAETLDAEVQRLTMEESKMDERIREMQERIRDMSEDDNKQM</sequence>
<accession>A0ABQ5FLW0</accession>
<organism evidence="2 3">
    <name type="scientific">Tanacetum coccineum</name>
    <dbReference type="NCBI Taxonomy" id="301880"/>
    <lineage>
        <taxon>Eukaryota</taxon>
        <taxon>Viridiplantae</taxon>
        <taxon>Streptophyta</taxon>
        <taxon>Embryophyta</taxon>
        <taxon>Tracheophyta</taxon>
        <taxon>Spermatophyta</taxon>
        <taxon>Magnoliopsida</taxon>
        <taxon>eudicotyledons</taxon>
        <taxon>Gunneridae</taxon>
        <taxon>Pentapetalae</taxon>
        <taxon>asterids</taxon>
        <taxon>campanulids</taxon>
        <taxon>Asterales</taxon>
        <taxon>Asteraceae</taxon>
        <taxon>Asteroideae</taxon>
        <taxon>Anthemideae</taxon>
        <taxon>Anthemidinae</taxon>
        <taxon>Tanacetum</taxon>
    </lineage>
</organism>
<proteinExistence type="predicted"/>
<comment type="caution">
    <text evidence="2">The sequence shown here is derived from an EMBL/GenBank/DDBJ whole genome shotgun (WGS) entry which is preliminary data.</text>
</comment>
<reference evidence="2" key="2">
    <citation type="submission" date="2022-01" db="EMBL/GenBank/DDBJ databases">
        <authorList>
            <person name="Yamashiro T."/>
            <person name="Shiraishi A."/>
            <person name="Satake H."/>
            <person name="Nakayama K."/>
        </authorList>
    </citation>
    <scope>NUCLEOTIDE SEQUENCE</scope>
</reference>
<evidence type="ECO:0000256" key="1">
    <source>
        <dbReference type="SAM" id="Coils"/>
    </source>
</evidence>
<dbReference type="EMBL" id="BQNB010017516">
    <property type="protein sequence ID" value="GJT64119.1"/>
    <property type="molecule type" value="Genomic_DNA"/>
</dbReference>
<name>A0ABQ5FLW0_9ASTR</name>
<protein>
    <submittedName>
        <fullName evidence="2">Transcription factor E2FA-like protein isoform X2</fullName>
    </submittedName>
</protein>